<dbReference type="AlphaFoldDB" id="A0A0D0KZL8"/>
<evidence type="ECO:0000313" key="2">
    <source>
        <dbReference type="EMBL" id="KIQ31547.1"/>
    </source>
</evidence>
<dbReference type="Proteomes" id="UP000032067">
    <property type="component" value="Unassembled WGS sequence"/>
</dbReference>
<feature type="chain" id="PRO_5002215044" evidence="1">
    <location>
        <begin position="20"/>
        <end position="106"/>
    </location>
</feature>
<dbReference type="OrthoDB" id="8795352at2"/>
<dbReference type="RefSeq" id="WP_042579658.1">
    <property type="nucleotide sequence ID" value="NZ_JXQQ01000032.1"/>
</dbReference>
<reference evidence="2 3" key="1">
    <citation type="submission" date="2014-12" db="EMBL/GenBank/DDBJ databases">
        <title>16Stimator: statistical estimation of ribosomal gene copy numbers from draft genome assemblies.</title>
        <authorList>
            <person name="Perisin M.A."/>
            <person name="Vetter M."/>
            <person name="Gilbert J.A."/>
            <person name="Bergelson J."/>
        </authorList>
    </citation>
    <scope>NUCLEOTIDE SEQUENCE [LARGE SCALE GENOMIC DNA]</scope>
    <source>
        <strain evidence="2 3">MEDvA23</strain>
    </source>
</reference>
<evidence type="ECO:0000313" key="3">
    <source>
        <dbReference type="Proteomes" id="UP000032067"/>
    </source>
</evidence>
<comment type="caution">
    <text evidence="2">The sequence shown here is derived from an EMBL/GenBank/DDBJ whole genome shotgun (WGS) entry which is preliminary data.</text>
</comment>
<feature type="signal peptide" evidence="1">
    <location>
        <begin position="1"/>
        <end position="19"/>
    </location>
</feature>
<protein>
    <submittedName>
        <fullName evidence="2">Uncharacterized protein</fullName>
    </submittedName>
</protein>
<keyword evidence="1" id="KW-0732">Signal</keyword>
<evidence type="ECO:0000256" key="1">
    <source>
        <dbReference type="SAM" id="SignalP"/>
    </source>
</evidence>
<sequence length="106" mass="11506">MIRSVFPWIAACCVATASAGPVAPNLRVERVTFGSGLQNAIGRDTAEPVGDLGVWHVPQYLPGHPTSATIWPRVVEIPCANELCAGYEVTPELGRGEYLFFRPVRK</sequence>
<gene>
    <name evidence="2" type="ORF">RT97_15370</name>
</gene>
<name>A0A0D0KZL8_VARPD</name>
<accession>A0A0D0KZL8</accession>
<organism evidence="2 3">
    <name type="scientific">Variovorax paradoxus</name>
    <dbReference type="NCBI Taxonomy" id="34073"/>
    <lineage>
        <taxon>Bacteria</taxon>
        <taxon>Pseudomonadati</taxon>
        <taxon>Pseudomonadota</taxon>
        <taxon>Betaproteobacteria</taxon>
        <taxon>Burkholderiales</taxon>
        <taxon>Comamonadaceae</taxon>
        <taxon>Variovorax</taxon>
    </lineage>
</organism>
<dbReference type="EMBL" id="JXQQ01000032">
    <property type="protein sequence ID" value="KIQ31547.1"/>
    <property type="molecule type" value="Genomic_DNA"/>
</dbReference>
<proteinExistence type="predicted"/>